<dbReference type="Proteomes" id="UP000831701">
    <property type="component" value="Chromosome 19"/>
</dbReference>
<proteinExistence type="predicted"/>
<organism evidence="1 2">
    <name type="scientific">Scortum barcoo</name>
    <name type="common">barcoo grunter</name>
    <dbReference type="NCBI Taxonomy" id="214431"/>
    <lineage>
        <taxon>Eukaryota</taxon>
        <taxon>Metazoa</taxon>
        <taxon>Chordata</taxon>
        <taxon>Craniata</taxon>
        <taxon>Vertebrata</taxon>
        <taxon>Euteleostomi</taxon>
        <taxon>Actinopterygii</taxon>
        <taxon>Neopterygii</taxon>
        <taxon>Teleostei</taxon>
        <taxon>Neoteleostei</taxon>
        <taxon>Acanthomorphata</taxon>
        <taxon>Eupercaria</taxon>
        <taxon>Centrarchiformes</taxon>
        <taxon>Terapontoidei</taxon>
        <taxon>Terapontidae</taxon>
        <taxon>Scortum</taxon>
    </lineage>
</organism>
<sequence length="474" mass="55307">ETDLNKLQMQHRRADAAKRAYTEKTQGLICRDRREIQRLQHEREELLRSLRVSQSCFNRWTDASVVQDLSAMLACRDTVDEELEAEKGKEAYLKDQILKWEKKLEGQRTSRGITHCSMSSDNSNLLKSVQLLENKLHRSHKCFNKLMTSNEELREELKTLQMEKKKFLHVRSRLENELSVICKDICKLMTKCTEAFNASVKFHEKHRMLSDQNAKDVAQYVKERGNLEREISHCCNFKAFVGKKAIRRSYQDTDHRKVLHKQLDSKELGLADSEEVLRKIFRETEESDLDKLINNFIQTEEQNYTSLNFVICQQNKVESIRREISQLSCEREVFVAEEQQQQEQHRALWMRVSIKQEAVGQQLAVYEQRVESMEKLLHQFKEGVKSLLQISYDGLVVFDQLDSSDGVQDENISEYIRMVEDRVNELLTLQSYLHYQENFSQWDIDGLSTISGQLLGIPPEAVTLTIAAATPAPE</sequence>
<reference evidence="1" key="1">
    <citation type="submission" date="2022-04" db="EMBL/GenBank/DDBJ databases">
        <title>Jade perch genome.</title>
        <authorList>
            <person name="Chao B."/>
        </authorList>
    </citation>
    <scope>NUCLEOTIDE SEQUENCE</scope>
    <source>
        <strain evidence="1">CB-2022</strain>
    </source>
</reference>
<name>A0ACB8VP42_9TELE</name>
<feature type="non-terminal residue" evidence="1">
    <location>
        <position position="1"/>
    </location>
</feature>
<gene>
    <name evidence="1" type="ORF">L3Q82_015738</name>
</gene>
<protein>
    <submittedName>
        <fullName evidence="1">Uncharacterized protein</fullName>
    </submittedName>
</protein>
<evidence type="ECO:0000313" key="1">
    <source>
        <dbReference type="EMBL" id="KAI3357284.1"/>
    </source>
</evidence>
<evidence type="ECO:0000313" key="2">
    <source>
        <dbReference type="Proteomes" id="UP000831701"/>
    </source>
</evidence>
<dbReference type="EMBL" id="CM041549">
    <property type="protein sequence ID" value="KAI3357284.1"/>
    <property type="molecule type" value="Genomic_DNA"/>
</dbReference>
<accession>A0ACB8VP42</accession>
<keyword evidence="2" id="KW-1185">Reference proteome</keyword>
<comment type="caution">
    <text evidence="1">The sequence shown here is derived from an EMBL/GenBank/DDBJ whole genome shotgun (WGS) entry which is preliminary data.</text>
</comment>